<dbReference type="InterPro" id="IPR020846">
    <property type="entry name" value="MFS_dom"/>
</dbReference>
<evidence type="ECO:0000256" key="3">
    <source>
        <dbReference type="ARBA" id="ARBA00022989"/>
    </source>
</evidence>
<name>F8E2Q9_CORRG</name>
<dbReference type="PRINTS" id="PR01035">
    <property type="entry name" value="TCRTETA"/>
</dbReference>
<evidence type="ECO:0000256" key="2">
    <source>
        <dbReference type="ARBA" id="ARBA00022692"/>
    </source>
</evidence>
<dbReference type="KEGG" id="crd:CRES_1929"/>
<evidence type="ECO:0000256" key="6">
    <source>
        <dbReference type="SAM" id="Phobius"/>
    </source>
</evidence>
<dbReference type="EMBL" id="CP002857">
    <property type="protein sequence ID" value="AEI10282.1"/>
    <property type="molecule type" value="Genomic_DNA"/>
</dbReference>
<accession>F8E2Q9</accession>
<evidence type="ECO:0000256" key="5">
    <source>
        <dbReference type="SAM" id="MobiDB-lite"/>
    </source>
</evidence>
<proteinExistence type="predicted"/>
<dbReference type="InterPro" id="IPR011701">
    <property type="entry name" value="MFS"/>
</dbReference>
<feature type="transmembrane region" description="Helical" evidence="6">
    <location>
        <begin position="28"/>
        <end position="47"/>
    </location>
</feature>
<sequence length="421" mass="43798">MAVTSTTTTPHQAQSSSTAKASPLHQPLSVWVLTFACTVSYMGLGLVDPILPTIAGELHATPGQTELLFTSYLFVTAFVMLFSAWVSHKFGTKRTLVAGVAIIVVFALGCSLSGSVNEVIGFRAGWGLGNALFVSTALSAIVASATHSHHAILFYEASVGLGFAIGPLAGGLLGEASWRGPFLGTATLMFIALIAIIFKFQDPTTAREDAVAEKQSTATIRLFDGVRGAFHPSMRWLVAGAFFYNFAFIMMLTYSPFPVHHAAKEAGVEFTPIHLGLVFFGWGIALALSSVFLAPRLADSFGAKKLTLWSVAAVAVVEVCMAFSASHLALLIVLVIVGGLATGTVNTLLTTASMSSTPLPRPVASSAYSGVRFIGSALAPTLVGPLEGLSGAAPLYAAGFAAAVACAILAVGFTLQHKRAA</sequence>
<feature type="transmembrane region" description="Helical" evidence="6">
    <location>
        <begin position="236"/>
        <end position="254"/>
    </location>
</feature>
<feature type="transmembrane region" description="Helical" evidence="6">
    <location>
        <begin position="274"/>
        <end position="294"/>
    </location>
</feature>
<keyword evidence="2 6" id="KW-0812">Transmembrane</keyword>
<dbReference type="STRING" id="662755.CRES_1929"/>
<evidence type="ECO:0000313" key="8">
    <source>
        <dbReference type="EMBL" id="AEI10282.1"/>
    </source>
</evidence>
<gene>
    <name evidence="8" type="ordered locus">CRES_1929</name>
</gene>
<keyword evidence="3 6" id="KW-1133">Transmembrane helix</keyword>
<feature type="transmembrane region" description="Helical" evidence="6">
    <location>
        <begin position="152"/>
        <end position="174"/>
    </location>
</feature>
<feature type="transmembrane region" description="Helical" evidence="6">
    <location>
        <begin position="67"/>
        <end position="86"/>
    </location>
</feature>
<dbReference type="InterPro" id="IPR053200">
    <property type="entry name" value="YfmO-like"/>
</dbReference>
<dbReference type="PANTHER" id="PTHR43683">
    <property type="entry name" value="MULTIDRUG EFFLUX PROTEIN YFMO"/>
    <property type="match status" value="1"/>
</dbReference>
<dbReference type="AlphaFoldDB" id="F8E2Q9"/>
<feature type="transmembrane region" description="Helical" evidence="6">
    <location>
        <begin position="95"/>
        <end position="114"/>
    </location>
</feature>
<dbReference type="Gene3D" id="1.20.1250.20">
    <property type="entry name" value="MFS general substrate transporter like domains"/>
    <property type="match status" value="1"/>
</dbReference>
<dbReference type="GO" id="GO:0022857">
    <property type="term" value="F:transmembrane transporter activity"/>
    <property type="evidence" value="ECO:0007669"/>
    <property type="project" value="InterPro"/>
</dbReference>
<feature type="domain" description="Major facilitator superfamily (MFS) profile" evidence="7">
    <location>
        <begin position="29"/>
        <end position="419"/>
    </location>
</feature>
<evidence type="ECO:0000313" key="9">
    <source>
        <dbReference type="Proteomes" id="UP000000492"/>
    </source>
</evidence>
<dbReference type="PROSITE" id="PS50850">
    <property type="entry name" value="MFS"/>
    <property type="match status" value="1"/>
</dbReference>
<evidence type="ECO:0000259" key="7">
    <source>
        <dbReference type="PROSITE" id="PS50850"/>
    </source>
</evidence>
<dbReference type="CDD" id="cd17474">
    <property type="entry name" value="MFS_YfmO_like"/>
    <property type="match status" value="1"/>
</dbReference>
<feature type="transmembrane region" description="Helical" evidence="6">
    <location>
        <begin position="330"/>
        <end position="351"/>
    </location>
</feature>
<dbReference type="Pfam" id="PF07690">
    <property type="entry name" value="MFS_1"/>
    <property type="match status" value="1"/>
</dbReference>
<dbReference type="InterPro" id="IPR036259">
    <property type="entry name" value="MFS_trans_sf"/>
</dbReference>
<keyword evidence="4 6" id="KW-0472">Membrane</keyword>
<evidence type="ECO:0000256" key="1">
    <source>
        <dbReference type="ARBA" id="ARBA00004651"/>
    </source>
</evidence>
<dbReference type="InterPro" id="IPR001958">
    <property type="entry name" value="Tet-R_TetA/multi-R_MdtG-like"/>
</dbReference>
<feature type="region of interest" description="Disordered" evidence="5">
    <location>
        <begin position="1"/>
        <end position="20"/>
    </location>
</feature>
<dbReference type="eggNOG" id="COG2814">
    <property type="taxonomic scope" value="Bacteria"/>
</dbReference>
<feature type="transmembrane region" description="Helical" evidence="6">
    <location>
        <begin position="180"/>
        <end position="198"/>
    </location>
</feature>
<dbReference type="SUPFAM" id="SSF103473">
    <property type="entry name" value="MFS general substrate transporter"/>
    <property type="match status" value="1"/>
</dbReference>
<organism evidence="8 9">
    <name type="scientific">Corynebacterium resistens (strain DSM 45100 / JCM 12819 / GTC 2026 / SICGH 158)</name>
    <dbReference type="NCBI Taxonomy" id="662755"/>
    <lineage>
        <taxon>Bacteria</taxon>
        <taxon>Bacillati</taxon>
        <taxon>Actinomycetota</taxon>
        <taxon>Actinomycetes</taxon>
        <taxon>Mycobacteriales</taxon>
        <taxon>Corynebacteriaceae</taxon>
        <taxon>Corynebacterium</taxon>
    </lineage>
</organism>
<dbReference type="HOGENOM" id="CLU_033995_0_0_11"/>
<dbReference type="GO" id="GO:0005886">
    <property type="term" value="C:plasma membrane"/>
    <property type="evidence" value="ECO:0007669"/>
    <property type="project" value="UniProtKB-SubCell"/>
</dbReference>
<comment type="subcellular location">
    <subcellularLocation>
        <location evidence="1">Cell membrane</location>
        <topology evidence="1">Multi-pass membrane protein</topology>
    </subcellularLocation>
</comment>
<evidence type="ECO:0000256" key="4">
    <source>
        <dbReference type="ARBA" id="ARBA00023136"/>
    </source>
</evidence>
<protein>
    <submittedName>
        <fullName evidence="8">Major facilitator superfamily permease</fullName>
    </submittedName>
</protein>
<dbReference type="PANTHER" id="PTHR43683:SF1">
    <property type="entry name" value="MULTIDRUG EFFLUX PROTEIN YFMO"/>
    <property type="match status" value="1"/>
</dbReference>
<feature type="transmembrane region" description="Helical" evidence="6">
    <location>
        <begin position="395"/>
        <end position="415"/>
    </location>
</feature>
<reference evidence="8 9" key="1">
    <citation type="journal article" date="2012" name="BMC Genomics">
        <title>Complete genome sequence, lifestyle, and multi-drug resistance of the human pathogen Corynebacterium resistens DSM 45100 isolated from blood samples of a leukemia patient.</title>
        <authorList>
            <person name="Schroder J."/>
            <person name="Maus I."/>
            <person name="Meyer K."/>
            <person name="Wordemann S."/>
            <person name="Blom J."/>
            <person name="Jaenicke S."/>
            <person name="Schneider J."/>
            <person name="Trost E."/>
            <person name="Tauch A."/>
        </authorList>
    </citation>
    <scope>NUCLEOTIDE SEQUENCE [LARGE SCALE GENOMIC DNA]</scope>
    <source>
        <strain evidence="9">DSM 45100 / JCM 12819 / CCUG 50093 / GTC 2026 / SICGH 158</strain>
    </source>
</reference>
<keyword evidence="9" id="KW-1185">Reference proteome</keyword>
<dbReference type="Proteomes" id="UP000000492">
    <property type="component" value="Chromosome"/>
</dbReference>
<feature type="transmembrane region" description="Helical" evidence="6">
    <location>
        <begin position="126"/>
        <end position="145"/>
    </location>
</feature>